<keyword evidence="4 9" id="KW-0460">Magnesium</keyword>
<evidence type="ECO:0000256" key="11">
    <source>
        <dbReference type="RuleBase" id="RU004253"/>
    </source>
</evidence>
<dbReference type="HAMAP" id="MF_00097">
    <property type="entry name" value="TMP_synthase"/>
    <property type="match status" value="1"/>
</dbReference>
<reference evidence="14" key="1">
    <citation type="journal article" date="2019" name="Int. J. Syst. Evol. Microbiol.">
        <title>The Global Catalogue of Microorganisms (GCM) 10K type strain sequencing project: providing services to taxonomists for standard genome sequencing and annotation.</title>
        <authorList>
            <consortium name="The Broad Institute Genomics Platform"/>
            <consortium name="The Broad Institute Genome Sequencing Center for Infectious Disease"/>
            <person name="Wu L."/>
            <person name="Ma J."/>
        </authorList>
    </citation>
    <scope>NUCLEOTIDE SEQUENCE [LARGE SCALE GENOMIC DNA]</scope>
    <source>
        <strain evidence="14">KCTC 3913</strain>
    </source>
</reference>
<feature type="binding site" evidence="9">
    <location>
        <position position="70"/>
    </location>
    <ligand>
        <name>4-amino-2-methyl-5-(diphosphooxymethyl)pyrimidine</name>
        <dbReference type="ChEBI" id="CHEBI:57841"/>
    </ligand>
</feature>
<feature type="binding site" evidence="9">
    <location>
        <position position="109"/>
    </location>
    <ligand>
        <name>4-amino-2-methyl-5-(diphosphooxymethyl)pyrimidine</name>
        <dbReference type="ChEBI" id="CHEBI:57841"/>
    </ligand>
</feature>
<evidence type="ECO:0000256" key="2">
    <source>
        <dbReference type="ARBA" id="ARBA00022679"/>
    </source>
</evidence>
<evidence type="ECO:0000256" key="5">
    <source>
        <dbReference type="ARBA" id="ARBA00022977"/>
    </source>
</evidence>
<dbReference type="InterPro" id="IPR034291">
    <property type="entry name" value="TMP_synthase"/>
</dbReference>
<sequence>MNLINQLSLYFVTDSSLSLPQLLHVTEEAVKGGVGVVQLREKQLNGLGFYKKAKALKELLSPYNIPLIINDRVDIALSVEADGIHIGQEDIPLDTVKRIVPSTMIIGVSAKTFAEAKRAEKDGADYIGVGAMFPTKTKADSEIALELELMRIANEIKIPKVAIGGIKEDNISEIKKYYFDGIAVISAISKSKNPYQQSKSLLRIFRENSM</sequence>
<comment type="caution">
    <text evidence="13">The sequence shown here is derived from an EMBL/GenBank/DDBJ whole genome shotgun (WGS) entry which is preliminary data.</text>
</comment>
<evidence type="ECO:0000256" key="3">
    <source>
        <dbReference type="ARBA" id="ARBA00022723"/>
    </source>
</evidence>
<keyword evidence="14" id="KW-1185">Reference proteome</keyword>
<dbReference type="CDD" id="cd00564">
    <property type="entry name" value="TMP_TenI"/>
    <property type="match status" value="1"/>
</dbReference>
<feature type="binding site" evidence="9">
    <location>
        <begin position="185"/>
        <end position="186"/>
    </location>
    <ligand>
        <name>2-[(2R,5Z)-2-carboxy-4-methylthiazol-5(2H)-ylidene]ethyl phosphate</name>
        <dbReference type="ChEBI" id="CHEBI:62899"/>
    </ligand>
</feature>
<gene>
    <name evidence="9 13" type="primary">thiE</name>
    <name evidence="13" type="ORF">ACFSUL_06950</name>
</gene>
<dbReference type="InterPro" id="IPR013785">
    <property type="entry name" value="Aldolase_TIM"/>
</dbReference>
<comment type="function">
    <text evidence="9">Condenses 4-methyl-5-(beta-hydroxyethyl)thiazole monophosphate (THZ-P) and 2-methyl-4-amino-5-hydroxymethyl pyrimidine pyrophosphate (HMP-PP) to form thiamine monophosphate (TMP).</text>
</comment>
<dbReference type="NCBIfam" id="TIGR00693">
    <property type="entry name" value="thiE"/>
    <property type="match status" value="1"/>
</dbReference>
<name>A0ABW5RQU7_9BACI</name>
<comment type="similarity">
    <text evidence="9 10">Belongs to the thiamine-phosphate synthase family.</text>
</comment>
<comment type="catalytic activity">
    <reaction evidence="6 9 10">
        <text>4-methyl-5-(2-phosphooxyethyl)-thiazole + 4-amino-2-methyl-5-(diphosphooxymethyl)pyrimidine + H(+) = thiamine phosphate + diphosphate</text>
        <dbReference type="Rhea" id="RHEA:22328"/>
        <dbReference type="ChEBI" id="CHEBI:15378"/>
        <dbReference type="ChEBI" id="CHEBI:33019"/>
        <dbReference type="ChEBI" id="CHEBI:37575"/>
        <dbReference type="ChEBI" id="CHEBI:57841"/>
        <dbReference type="ChEBI" id="CHEBI:58296"/>
        <dbReference type="EC" id="2.5.1.3"/>
    </reaction>
</comment>
<dbReference type="Proteomes" id="UP001597506">
    <property type="component" value="Unassembled WGS sequence"/>
</dbReference>
<accession>A0ABW5RQU7</accession>
<feature type="binding site" evidence="9">
    <location>
        <position position="71"/>
    </location>
    <ligand>
        <name>Mg(2+)</name>
        <dbReference type="ChEBI" id="CHEBI:18420"/>
    </ligand>
</feature>
<evidence type="ECO:0000259" key="12">
    <source>
        <dbReference type="Pfam" id="PF02581"/>
    </source>
</evidence>
<feature type="domain" description="Thiamine phosphate synthase/TenI" evidence="12">
    <location>
        <begin position="9"/>
        <end position="188"/>
    </location>
</feature>
<organism evidence="13 14">
    <name type="scientific">Bacillus seohaeanensis</name>
    <dbReference type="NCBI Taxonomy" id="284580"/>
    <lineage>
        <taxon>Bacteria</taxon>
        <taxon>Bacillati</taxon>
        <taxon>Bacillota</taxon>
        <taxon>Bacilli</taxon>
        <taxon>Bacillales</taxon>
        <taxon>Bacillaceae</taxon>
        <taxon>Bacillus</taxon>
    </lineage>
</organism>
<dbReference type="GO" id="GO:0004789">
    <property type="term" value="F:thiamine-phosphate diphosphorylase activity"/>
    <property type="evidence" value="ECO:0007669"/>
    <property type="project" value="UniProtKB-EC"/>
</dbReference>
<feature type="binding site" evidence="9">
    <location>
        <begin position="38"/>
        <end position="42"/>
    </location>
    <ligand>
        <name>4-amino-2-methyl-5-(diphosphooxymethyl)pyrimidine</name>
        <dbReference type="ChEBI" id="CHEBI:57841"/>
    </ligand>
</feature>
<evidence type="ECO:0000256" key="9">
    <source>
        <dbReference type="HAMAP-Rule" id="MF_00097"/>
    </source>
</evidence>
<protein>
    <recommendedName>
        <fullName evidence="9">Thiamine-phosphate synthase</fullName>
        <shortName evidence="9">TP synthase</shortName>
        <shortName evidence="9">TPS</shortName>
        <ecNumber evidence="9">2.5.1.3</ecNumber>
    </recommendedName>
    <alternativeName>
        <fullName evidence="9">Thiamine-phosphate pyrophosphorylase</fullName>
        <shortName evidence="9">TMP pyrophosphorylase</shortName>
        <shortName evidence="9">TMP-PPase</shortName>
    </alternativeName>
</protein>
<evidence type="ECO:0000256" key="7">
    <source>
        <dbReference type="ARBA" id="ARBA00047851"/>
    </source>
</evidence>
<comment type="catalytic activity">
    <reaction evidence="7 9 10">
        <text>2-(2-carboxy-4-methylthiazol-5-yl)ethyl phosphate + 4-amino-2-methyl-5-(diphosphooxymethyl)pyrimidine + 2 H(+) = thiamine phosphate + CO2 + diphosphate</text>
        <dbReference type="Rhea" id="RHEA:47848"/>
        <dbReference type="ChEBI" id="CHEBI:15378"/>
        <dbReference type="ChEBI" id="CHEBI:16526"/>
        <dbReference type="ChEBI" id="CHEBI:33019"/>
        <dbReference type="ChEBI" id="CHEBI:37575"/>
        <dbReference type="ChEBI" id="CHEBI:57841"/>
        <dbReference type="ChEBI" id="CHEBI:62890"/>
        <dbReference type="EC" id="2.5.1.3"/>
    </reaction>
</comment>
<dbReference type="PANTHER" id="PTHR20857:SF23">
    <property type="entry name" value="THIAMINE BIOSYNTHETIC BIFUNCTIONAL ENZYME"/>
    <property type="match status" value="1"/>
</dbReference>
<proteinExistence type="inferred from homology"/>
<keyword evidence="2 9" id="KW-0808">Transferase</keyword>
<dbReference type="Gene3D" id="3.20.20.70">
    <property type="entry name" value="Aldolase class I"/>
    <property type="match status" value="1"/>
</dbReference>
<evidence type="ECO:0000256" key="10">
    <source>
        <dbReference type="RuleBase" id="RU003826"/>
    </source>
</evidence>
<evidence type="ECO:0000256" key="8">
    <source>
        <dbReference type="ARBA" id="ARBA00047883"/>
    </source>
</evidence>
<dbReference type="RefSeq" id="WP_377933937.1">
    <property type="nucleotide sequence ID" value="NZ_JBHUMF010000015.1"/>
</dbReference>
<dbReference type="SUPFAM" id="SSF51391">
    <property type="entry name" value="Thiamin phosphate synthase"/>
    <property type="match status" value="1"/>
</dbReference>
<feature type="binding site" evidence="9">
    <location>
        <position position="138"/>
    </location>
    <ligand>
        <name>4-amino-2-methyl-5-(diphosphooxymethyl)pyrimidine</name>
        <dbReference type="ChEBI" id="CHEBI:57841"/>
    </ligand>
</feature>
<feature type="binding site" evidence="9">
    <location>
        <begin position="135"/>
        <end position="137"/>
    </location>
    <ligand>
        <name>2-[(2R,5Z)-2-carboxy-4-methylthiazol-5(2H)-ylidene]ethyl phosphate</name>
        <dbReference type="ChEBI" id="CHEBI:62899"/>
    </ligand>
</feature>
<keyword evidence="3 9" id="KW-0479">Metal-binding</keyword>
<comment type="catalytic activity">
    <reaction evidence="8 9 10">
        <text>2-[(2R,5Z)-2-carboxy-4-methylthiazol-5(2H)-ylidene]ethyl phosphate + 4-amino-2-methyl-5-(diphosphooxymethyl)pyrimidine + 2 H(+) = thiamine phosphate + CO2 + diphosphate</text>
        <dbReference type="Rhea" id="RHEA:47844"/>
        <dbReference type="ChEBI" id="CHEBI:15378"/>
        <dbReference type="ChEBI" id="CHEBI:16526"/>
        <dbReference type="ChEBI" id="CHEBI:33019"/>
        <dbReference type="ChEBI" id="CHEBI:37575"/>
        <dbReference type="ChEBI" id="CHEBI:57841"/>
        <dbReference type="ChEBI" id="CHEBI:62899"/>
        <dbReference type="EC" id="2.5.1.3"/>
    </reaction>
</comment>
<evidence type="ECO:0000256" key="4">
    <source>
        <dbReference type="ARBA" id="ARBA00022842"/>
    </source>
</evidence>
<evidence type="ECO:0000256" key="1">
    <source>
        <dbReference type="ARBA" id="ARBA00005165"/>
    </source>
</evidence>
<evidence type="ECO:0000313" key="14">
    <source>
        <dbReference type="Proteomes" id="UP001597506"/>
    </source>
</evidence>
<feature type="binding site" evidence="9">
    <location>
        <position position="165"/>
    </location>
    <ligand>
        <name>2-[(2R,5Z)-2-carboxy-4-methylthiazol-5(2H)-ylidene]ethyl phosphate</name>
        <dbReference type="ChEBI" id="CHEBI:62899"/>
    </ligand>
</feature>
<dbReference type="EMBL" id="JBHUMF010000015">
    <property type="protein sequence ID" value="MFD2680491.1"/>
    <property type="molecule type" value="Genomic_DNA"/>
</dbReference>
<dbReference type="EC" id="2.5.1.3" evidence="9"/>
<dbReference type="Pfam" id="PF02581">
    <property type="entry name" value="TMP-TENI"/>
    <property type="match status" value="1"/>
</dbReference>
<dbReference type="PANTHER" id="PTHR20857">
    <property type="entry name" value="THIAMINE-PHOSPHATE PYROPHOSPHORYLASE"/>
    <property type="match status" value="1"/>
</dbReference>
<comment type="cofactor">
    <cofactor evidence="9">
        <name>Mg(2+)</name>
        <dbReference type="ChEBI" id="CHEBI:18420"/>
    </cofactor>
    <text evidence="9">Binds 1 Mg(2+) ion per subunit.</text>
</comment>
<keyword evidence="5 9" id="KW-0784">Thiamine biosynthesis</keyword>
<feature type="binding site" evidence="9">
    <location>
        <position position="90"/>
    </location>
    <ligand>
        <name>Mg(2+)</name>
        <dbReference type="ChEBI" id="CHEBI:18420"/>
    </ligand>
</feature>
<dbReference type="InterPro" id="IPR036206">
    <property type="entry name" value="ThiamineP_synth_sf"/>
</dbReference>
<evidence type="ECO:0000313" key="13">
    <source>
        <dbReference type="EMBL" id="MFD2680491.1"/>
    </source>
</evidence>
<comment type="pathway">
    <text evidence="1 9 11">Cofactor biosynthesis; thiamine diphosphate biosynthesis; thiamine phosphate from 4-amino-2-methyl-5-diphosphomethylpyrimidine and 4-methyl-5-(2-phosphoethyl)-thiazole: step 1/1.</text>
</comment>
<dbReference type="InterPro" id="IPR022998">
    <property type="entry name" value="ThiamineP_synth_TenI"/>
</dbReference>
<evidence type="ECO:0000256" key="6">
    <source>
        <dbReference type="ARBA" id="ARBA00047334"/>
    </source>
</evidence>